<sequence length="60" mass="7074">MAFSPLVLWLWCSGSGALALWLWLWLWRSGGPGEVEPVMLEIWKGIPYYTYLICAYYFRI</sequence>
<reference evidence="1 2" key="1">
    <citation type="journal article" date="2022" name="New Phytol.">
        <title>Ecological generalism drives hyperdiversity of secondary metabolite gene clusters in xylarialean endophytes.</title>
        <authorList>
            <person name="Franco M.E.E."/>
            <person name="Wisecaver J.H."/>
            <person name="Arnold A.E."/>
            <person name="Ju Y.M."/>
            <person name="Slot J.C."/>
            <person name="Ahrendt S."/>
            <person name="Moore L.P."/>
            <person name="Eastman K.E."/>
            <person name="Scott K."/>
            <person name="Konkel Z."/>
            <person name="Mondo S.J."/>
            <person name="Kuo A."/>
            <person name="Hayes R.D."/>
            <person name="Haridas S."/>
            <person name="Andreopoulos B."/>
            <person name="Riley R."/>
            <person name="LaButti K."/>
            <person name="Pangilinan J."/>
            <person name="Lipzen A."/>
            <person name="Amirebrahimi M."/>
            <person name="Yan J."/>
            <person name="Adam C."/>
            <person name="Keymanesh K."/>
            <person name="Ng V."/>
            <person name="Louie K."/>
            <person name="Northen T."/>
            <person name="Drula E."/>
            <person name="Henrissat B."/>
            <person name="Hsieh H.M."/>
            <person name="Youens-Clark K."/>
            <person name="Lutzoni F."/>
            <person name="Miadlikowska J."/>
            <person name="Eastwood D.C."/>
            <person name="Hamelin R.C."/>
            <person name="Grigoriev I.V."/>
            <person name="U'Ren J.M."/>
        </authorList>
    </citation>
    <scope>NUCLEOTIDE SEQUENCE [LARGE SCALE GENOMIC DNA]</scope>
    <source>
        <strain evidence="1 2">CBS 119005</strain>
    </source>
</reference>
<dbReference type="EMBL" id="MU393524">
    <property type="protein sequence ID" value="KAI4862528.1"/>
    <property type="molecule type" value="Genomic_DNA"/>
</dbReference>
<protein>
    <submittedName>
        <fullName evidence="1">Uncharacterized protein</fullName>
    </submittedName>
</protein>
<proteinExistence type="predicted"/>
<gene>
    <name evidence="1" type="ORF">F4820DRAFT_450917</name>
</gene>
<evidence type="ECO:0000313" key="1">
    <source>
        <dbReference type="EMBL" id="KAI4862528.1"/>
    </source>
</evidence>
<accession>A0ACB9YU99</accession>
<evidence type="ECO:0000313" key="2">
    <source>
        <dbReference type="Proteomes" id="UP001497700"/>
    </source>
</evidence>
<comment type="caution">
    <text evidence="1">The sequence shown here is derived from an EMBL/GenBank/DDBJ whole genome shotgun (WGS) entry which is preliminary data.</text>
</comment>
<name>A0ACB9YU99_9PEZI</name>
<keyword evidence="2" id="KW-1185">Reference proteome</keyword>
<dbReference type="Proteomes" id="UP001497700">
    <property type="component" value="Unassembled WGS sequence"/>
</dbReference>
<organism evidence="1 2">
    <name type="scientific">Hypoxylon rubiginosum</name>
    <dbReference type="NCBI Taxonomy" id="110542"/>
    <lineage>
        <taxon>Eukaryota</taxon>
        <taxon>Fungi</taxon>
        <taxon>Dikarya</taxon>
        <taxon>Ascomycota</taxon>
        <taxon>Pezizomycotina</taxon>
        <taxon>Sordariomycetes</taxon>
        <taxon>Xylariomycetidae</taxon>
        <taxon>Xylariales</taxon>
        <taxon>Hypoxylaceae</taxon>
        <taxon>Hypoxylon</taxon>
    </lineage>
</organism>